<dbReference type="AlphaFoldDB" id="A0A182E642"/>
<dbReference type="Gene3D" id="1.20.1070.10">
    <property type="entry name" value="Rhodopsin 7-helix transmembrane proteins"/>
    <property type="match status" value="1"/>
</dbReference>
<dbReference type="InterPro" id="IPR019430">
    <property type="entry name" value="7TM_GPCR_serpentine_rcpt_Srx"/>
</dbReference>
<keyword evidence="1" id="KW-1133">Transmembrane helix</keyword>
<dbReference type="EMBL" id="UYRW01000668">
    <property type="protein sequence ID" value="VDK69300.1"/>
    <property type="molecule type" value="Genomic_DNA"/>
</dbReference>
<keyword evidence="1" id="KW-0472">Membrane</keyword>
<feature type="transmembrane region" description="Helical" evidence="1">
    <location>
        <begin position="46"/>
        <end position="69"/>
    </location>
</feature>
<reference evidence="5" key="1">
    <citation type="submission" date="2016-06" db="UniProtKB">
        <authorList>
            <consortium name="WormBaseParasite"/>
        </authorList>
    </citation>
    <scope>IDENTIFICATION</scope>
</reference>
<gene>
    <name evidence="3" type="ORF">NOO_LOCUS3478</name>
</gene>
<evidence type="ECO:0000313" key="4">
    <source>
        <dbReference type="Proteomes" id="UP000271087"/>
    </source>
</evidence>
<protein>
    <submittedName>
        <fullName evidence="5">7TM_GPCR_Srx domain-containing protein</fullName>
    </submittedName>
</protein>
<dbReference type="SUPFAM" id="SSF81321">
    <property type="entry name" value="Family A G protein-coupled receptor-like"/>
    <property type="match status" value="1"/>
</dbReference>
<name>A0A182E642_ONCOC</name>
<evidence type="ECO:0000313" key="5">
    <source>
        <dbReference type="WBParaSite" id="nOo.2.0.1.t03478-RA"/>
    </source>
</evidence>
<dbReference type="Pfam" id="PF10328">
    <property type="entry name" value="7TM_GPCR_Srx"/>
    <property type="match status" value="1"/>
</dbReference>
<dbReference type="PANTHER" id="PTHR23017:SF3">
    <property type="entry name" value="G-PROTEIN COUPLED RECEPTORS FAMILY 1 PROFILE DOMAIN-CONTAINING PROTEIN"/>
    <property type="match status" value="1"/>
</dbReference>
<dbReference type="PANTHER" id="PTHR23017">
    <property type="entry name" value="SERPENTINE RECEPTOR, CLASS X"/>
    <property type="match status" value="1"/>
</dbReference>
<dbReference type="WBParaSite" id="nOo.2.0.1.t03478-RA">
    <property type="protein sequence ID" value="nOo.2.0.1.t03478-RA"/>
    <property type="gene ID" value="nOo.2.0.1.g03478"/>
</dbReference>
<organism evidence="5">
    <name type="scientific">Onchocerca ochengi</name>
    <name type="common">Filarial nematode worm</name>
    <dbReference type="NCBI Taxonomy" id="42157"/>
    <lineage>
        <taxon>Eukaryota</taxon>
        <taxon>Metazoa</taxon>
        <taxon>Ecdysozoa</taxon>
        <taxon>Nematoda</taxon>
        <taxon>Chromadorea</taxon>
        <taxon>Rhabditida</taxon>
        <taxon>Spirurina</taxon>
        <taxon>Spiruromorpha</taxon>
        <taxon>Filarioidea</taxon>
        <taxon>Onchocercidae</taxon>
        <taxon>Onchocerca</taxon>
    </lineage>
</organism>
<keyword evidence="1" id="KW-0812">Transmembrane</keyword>
<feature type="domain" description="7TM GPCR serpentine receptor class x (Srx)" evidence="2">
    <location>
        <begin position="21"/>
        <end position="69"/>
    </location>
</feature>
<evidence type="ECO:0000256" key="1">
    <source>
        <dbReference type="SAM" id="Phobius"/>
    </source>
</evidence>
<accession>A0A182E642</accession>
<evidence type="ECO:0000313" key="3">
    <source>
        <dbReference type="EMBL" id="VDK69300.1"/>
    </source>
</evidence>
<evidence type="ECO:0000259" key="2">
    <source>
        <dbReference type="Pfam" id="PF10328"/>
    </source>
</evidence>
<dbReference type="Proteomes" id="UP000271087">
    <property type="component" value="Unassembled WGS sequence"/>
</dbReference>
<proteinExistence type="predicted"/>
<feature type="transmembrane region" description="Helical" evidence="1">
    <location>
        <begin position="13"/>
        <end position="39"/>
    </location>
</feature>
<reference evidence="3 4" key="2">
    <citation type="submission" date="2018-08" db="EMBL/GenBank/DDBJ databases">
        <authorList>
            <person name="Laetsch R D."/>
            <person name="Stevens L."/>
            <person name="Kumar S."/>
            <person name="Blaxter L. M."/>
        </authorList>
    </citation>
    <scope>NUCLEOTIDE SEQUENCE [LARGE SCALE GENOMIC DNA]</scope>
</reference>
<keyword evidence="4" id="KW-1185">Reference proteome</keyword>
<sequence length="75" mass="7911">MEQVVQPSRSDEIYAAVISLTLSVLGIITNGAAIVVIASTKHMHNAFGYVCVSQAVGDLGVLIVFATWVPAKLIL</sequence>
<dbReference type="OrthoDB" id="5800536at2759"/>